<evidence type="ECO:0008006" key="4">
    <source>
        <dbReference type="Google" id="ProtNLM"/>
    </source>
</evidence>
<proteinExistence type="predicted"/>
<feature type="region of interest" description="Disordered" evidence="1">
    <location>
        <begin position="83"/>
        <end position="102"/>
    </location>
</feature>
<dbReference type="Proteomes" id="UP000284375">
    <property type="component" value="Unassembled WGS sequence"/>
</dbReference>
<feature type="compositionally biased region" description="Low complexity" evidence="1">
    <location>
        <begin position="90"/>
        <end position="102"/>
    </location>
</feature>
<accession>A0A423VWC0</accession>
<dbReference type="AlphaFoldDB" id="A0A423VWC0"/>
<comment type="caution">
    <text evidence="2">The sequence shown here is derived from an EMBL/GenBank/DDBJ whole genome shotgun (WGS) entry which is preliminary data.</text>
</comment>
<dbReference type="EMBL" id="LJZO01000024">
    <property type="protein sequence ID" value="ROV95386.1"/>
    <property type="molecule type" value="Genomic_DNA"/>
</dbReference>
<evidence type="ECO:0000313" key="2">
    <source>
        <dbReference type="EMBL" id="ROV95386.1"/>
    </source>
</evidence>
<evidence type="ECO:0000256" key="1">
    <source>
        <dbReference type="SAM" id="MobiDB-lite"/>
    </source>
</evidence>
<reference evidence="2 3" key="1">
    <citation type="submission" date="2015-09" db="EMBL/GenBank/DDBJ databases">
        <title>Host preference determinants of Valsa canker pathogens revealed by comparative genomics.</title>
        <authorList>
            <person name="Yin Z."/>
            <person name="Huang L."/>
        </authorList>
    </citation>
    <scope>NUCLEOTIDE SEQUENCE [LARGE SCALE GENOMIC DNA]</scope>
    <source>
        <strain evidence="2 3">YSFL</strain>
    </source>
</reference>
<sequence>MLPNLTVSSLTHLHIAFGYIAPNTFDISTMDGGVPDSVIDRITQLKDTNPAINTYDVDPIWDKDAAVKYVVWGGTSWVSYDDKDTRSSRRSSTPTTTACAVC</sequence>
<dbReference type="Gene3D" id="3.20.20.80">
    <property type="entry name" value="Glycosidases"/>
    <property type="match status" value="1"/>
</dbReference>
<keyword evidence="3" id="KW-1185">Reference proteome</keyword>
<evidence type="ECO:0000313" key="3">
    <source>
        <dbReference type="Proteomes" id="UP000284375"/>
    </source>
</evidence>
<name>A0A423VWC0_CYTCH</name>
<organism evidence="2 3">
    <name type="scientific">Cytospora chrysosperma</name>
    <name type="common">Cytospora canker fungus</name>
    <name type="synonym">Sphaeria chrysosperma</name>
    <dbReference type="NCBI Taxonomy" id="252740"/>
    <lineage>
        <taxon>Eukaryota</taxon>
        <taxon>Fungi</taxon>
        <taxon>Dikarya</taxon>
        <taxon>Ascomycota</taxon>
        <taxon>Pezizomycotina</taxon>
        <taxon>Sordariomycetes</taxon>
        <taxon>Sordariomycetidae</taxon>
        <taxon>Diaporthales</taxon>
        <taxon>Cytosporaceae</taxon>
        <taxon>Cytospora</taxon>
    </lineage>
</organism>
<protein>
    <recommendedName>
        <fullName evidence="4">GH18 domain-containing protein</fullName>
    </recommendedName>
</protein>
<gene>
    <name evidence="2" type="ORF">VSDG_06041</name>
</gene>